<dbReference type="Gene3D" id="3.30.360.10">
    <property type="entry name" value="Dihydrodipicolinate Reductase, domain 2"/>
    <property type="match status" value="1"/>
</dbReference>
<dbReference type="PANTHER" id="PTHR43818">
    <property type="entry name" value="BCDNA.GH03377"/>
    <property type="match status" value="1"/>
</dbReference>
<gene>
    <name evidence="6" type="ORF">QNI14_06795</name>
</gene>
<comment type="caution">
    <text evidence="6">The sequence shown here is derived from an EMBL/GenBank/DDBJ whole genome shotgun (WGS) entry which is preliminary data.</text>
</comment>
<dbReference type="SUPFAM" id="SSF51735">
    <property type="entry name" value="NAD(P)-binding Rossmann-fold domains"/>
    <property type="match status" value="1"/>
</dbReference>
<dbReference type="RefSeq" id="WP_283715734.1">
    <property type="nucleotide sequence ID" value="NZ_JASJND010000004.1"/>
</dbReference>
<dbReference type="Pfam" id="PF01408">
    <property type="entry name" value="GFO_IDH_MocA"/>
    <property type="match status" value="1"/>
</dbReference>
<accession>A0ABT6ZDC6</accession>
<evidence type="ECO:0000259" key="5">
    <source>
        <dbReference type="Pfam" id="PF22725"/>
    </source>
</evidence>
<evidence type="ECO:0000256" key="2">
    <source>
        <dbReference type="ARBA" id="ARBA00023027"/>
    </source>
</evidence>
<dbReference type="InterPro" id="IPR050463">
    <property type="entry name" value="Gfo/Idh/MocA_oxidrdct_glycsds"/>
</dbReference>
<evidence type="ECO:0000256" key="1">
    <source>
        <dbReference type="ARBA" id="ARBA00023002"/>
    </source>
</evidence>
<dbReference type="InterPro" id="IPR055170">
    <property type="entry name" value="GFO_IDH_MocA-like_dom"/>
</dbReference>
<feature type="region of interest" description="Disordered" evidence="3">
    <location>
        <begin position="356"/>
        <end position="377"/>
    </location>
</feature>
<evidence type="ECO:0000313" key="7">
    <source>
        <dbReference type="Proteomes" id="UP001321481"/>
    </source>
</evidence>
<dbReference type="SUPFAM" id="SSF55347">
    <property type="entry name" value="Glyceraldehyde-3-phosphate dehydrogenase-like, C-terminal domain"/>
    <property type="match status" value="1"/>
</dbReference>
<keyword evidence="7" id="KW-1185">Reference proteome</keyword>
<dbReference type="Pfam" id="PF22725">
    <property type="entry name" value="GFO_IDH_MocA_C3"/>
    <property type="match status" value="1"/>
</dbReference>
<sequence>MTGTSALSPPVRVGVIGCGNVSRQYLANLVLQDETDRTDPDDAHLVVVACADAESARADELARAFGIVQTLSVDELVASAEIDLVLNLTSPSAHAAVSMAAVRAGKHVYTEKPLATSVADARALLDAADAAGVSVGCAPDTFLGPGLSRCRELVLAGTIGTPVSANAFSMGPGPEAFHPQPDFLYHPGAGPLFDGGPYAVSALVSLLGPVAAVTGMATTGSARRTVRTGRRAGETFAVEVPTHVSALLRFAGGAVATLVMSFDVQGTRTPRLEIHGTEASLVCPAPNSWGGPAVILPGGSADPVTFAVSGGDGNRIGLGVVQMAAALRAGSRPAASGDRGLHVLEVLDAIDRSAESGGETVALDPPRGEIDVRRTTW</sequence>
<evidence type="ECO:0000259" key="4">
    <source>
        <dbReference type="Pfam" id="PF01408"/>
    </source>
</evidence>
<feature type="compositionally biased region" description="Basic and acidic residues" evidence="3">
    <location>
        <begin position="366"/>
        <end position="377"/>
    </location>
</feature>
<evidence type="ECO:0000256" key="3">
    <source>
        <dbReference type="SAM" id="MobiDB-lite"/>
    </source>
</evidence>
<reference evidence="6 7" key="1">
    <citation type="submission" date="2023-05" db="EMBL/GenBank/DDBJ databases">
        <title>Microbacterium dauci sp.nov., Isolated from Carrot Rhizosphere Soil.</title>
        <authorList>
            <person name="Xiao Z."/>
            <person name="Zheng J."/>
        </authorList>
    </citation>
    <scope>NUCLEOTIDE SEQUENCE [LARGE SCALE GENOMIC DNA]</scope>
    <source>
        <strain evidence="6 7">LX3-4</strain>
    </source>
</reference>
<proteinExistence type="predicted"/>
<organism evidence="6 7">
    <name type="scientific">Microbacterium dauci</name>
    <dbReference type="NCBI Taxonomy" id="3048008"/>
    <lineage>
        <taxon>Bacteria</taxon>
        <taxon>Bacillati</taxon>
        <taxon>Actinomycetota</taxon>
        <taxon>Actinomycetes</taxon>
        <taxon>Micrococcales</taxon>
        <taxon>Microbacteriaceae</taxon>
        <taxon>Microbacterium</taxon>
    </lineage>
</organism>
<keyword evidence="2" id="KW-0520">NAD</keyword>
<keyword evidence="1" id="KW-0560">Oxidoreductase</keyword>
<dbReference type="EMBL" id="JASJND010000004">
    <property type="protein sequence ID" value="MDJ1114155.1"/>
    <property type="molecule type" value="Genomic_DNA"/>
</dbReference>
<dbReference type="InterPro" id="IPR000683">
    <property type="entry name" value="Gfo/Idh/MocA-like_OxRdtase_N"/>
</dbReference>
<dbReference type="InterPro" id="IPR036291">
    <property type="entry name" value="NAD(P)-bd_dom_sf"/>
</dbReference>
<dbReference type="Gene3D" id="3.40.50.720">
    <property type="entry name" value="NAD(P)-binding Rossmann-like Domain"/>
    <property type="match status" value="1"/>
</dbReference>
<dbReference type="PANTHER" id="PTHR43818:SF11">
    <property type="entry name" value="BCDNA.GH03377"/>
    <property type="match status" value="1"/>
</dbReference>
<dbReference type="Proteomes" id="UP001321481">
    <property type="component" value="Unassembled WGS sequence"/>
</dbReference>
<evidence type="ECO:0000313" key="6">
    <source>
        <dbReference type="EMBL" id="MDJ1114155.1"/>
    </source>
</evidence>
<feature type="domain" description="GFO/IDH/MocA-like oxidoreductase" evidence="5">
    <location>
        <begin position="149"/>
        <end position="281"/>
    </location>
</feature>
<name>A0ABT6ZDC6_9MICO</name>
<feature type="domain" description="Gfo/Idh/MocA-like oxidoreductase N-terminal" evidence="4">
    <location>
        <begin position="11"/>
        <end position="135"/>
    </location>
</feature>
<protein>
    <submittedName>
        <fullName evidence="6">Gfo/Idh/MocA family oxidoreductase</fullName>
    </submittedName>
</protein>